<protein>
    <submittedName>
        <fullName evidence="1">Uncharacterized protein</fullName>
    </submittedName>
</protein>
<gene>
    <name evidence="1" type="ORF">ElP_48490</name>
</gene>
<evidence type="ECO:0000313" key="2">
    <source>
        <dbReference type="Proteomes" id="UP000317835"/>
    </source>
</evidence>
<sequence length="427" mass="47228">MSAQNGYEQFINDDEGYLRWLGEHPHGLVVNSHRAPTSSYLILHRASCEHINIPERTNWTTTGYIKTCSTDLAALAEWGGRATGGALIPCGACKPPMTPGLEPPSRHPAVAVTPASAPIGAPKPPIVPPPPEGRRSLPPEISTGCPELDRAWASYATMILDRSQILISDTDDDLTWHAFLAHSLDMQGFRAAEFAGIDPLTRVAPEFVPLKARGIGVPELASLWDVPDIRQHLLSGVGGLPLEATLGVLRDHGGAVGSSLAEAFDHFPWRKFHWSARALLQNSSALKPFDHSFRRWLAHECDDLGVSQFPPGDFRRGVTQAGAVLPLERALRMRLERTFYMVGPAMSAYMLCDWQLWLWREGRTAVFANFKLDSFHEAFVKKFGRGVIPADEAGFARWWLGLFPELPPRLANECIWLAVEGKQVNPW</sequence>
<keyword evidence="2" id="KW-1185">Reference proteome</keyword>
<dbReference type="OrthoDB" id="3692101at2"/>
<accession>A0A518H7R9</accession>
<reference evidence="1 2" key="1">
    <citation type="submission" date="2019-02" db="EMBL/GenBank/DDBJ databases">
        <title>Deep-cultivation of Planctomycetes and their phenomic and genomic characterization uncovers novel biology.</title>
        <authorList>
            <person name="Wiegand S."/>
            <person name="Jogler M."/>
            <person name="Boedeker C."/>
            <person name="Pinto D."/>
            <person name="Vollmers J."/>
            <person name="Rivas-Marin E."/>
            <person name="Kohn T."/>
            <person name="Peeters S.H."/>
            <person name="Heuer A."/>
            <person name="Rast P."/>
            <person name="Oberbeckmann S."/>
            <person name="Bunk B."/>
            <person name="Jeske O."/>
            <person name="Meyerdierks A."/>
            <person name="Storesund J.E."/>
            <person name="Kallscheuer N."/>
            <person name="Luecker S."/>
            <person name="Lage O.M."/>
            <person name="Pohl T."/>
            <person name="Merkel B.J."/>
            <person name="Hornburger P."/>
            <person name="Mueller R.-W."/>
            <person name="Bruemmer F."/>
            <person name="Labrenz M."/>
            <person name="Spormann A.M."/>
            <person name="Op den Camp H."/>
            <person name="Overmann J."/>
            <person name="Amann R."/>
            <person name="Jetten M.S.M."/>
            <person name="Mascher T."/>
            <person name="Medema M.H."/>
            <person name="Devos D.P."/>
            <person name="Kaster A.-K."/>
            <person name="Ovreas L."/>
            <person name="Rohde M."/>
            <person name="Galperin M.Y."/>
            <person name="Jogler C."/>
        </authorList>
    </citation>
    <scope>NUCLEOTIDE SEQUENCE [LARGE SCALE GENOMIC DNA]</scope>
    <source>
        <strain evidence="1 2">ElP</strain>
    </source>
</reference>
<dbReference type="KEGG" id="tpla:ElP_48490"/>
<name>A0A518H7R9_9BACT</name>
<dbReference type="AlphaFoldDB" id="A0A518H7R9"/>
<organism evidence="1 2">
    <name type="scientific">Tautonia plasticadhaerens</name>
    <dbReference type="NCBI Taxonomy" id="2527974"/>
    <lineage>
        <taxon>Bacteria</taxon>
        <taxon>Pseudomonadati</taxon>
        <taxon>Planctomycetota</taxon>
        <taxon>Planctomycetia</taxon>
        <taxon>Isosphaerales</taxon>
        <taxon>Isosphaeraceae</taxon>
        <taxon>Tautonia</taxon>
    </lineage>
</organism>
<dbReference type="RefSeq" id="WP_145273966.1">
    <property type="nucleotide sequence ID" value="NZ_CP036426.1"/>
</dbReference>
<evidence type="ECO:0000313" key="1">
    <source>
        <dbReference type="EMBL" id="QDV36919.1"/>
    </source>
</evidence>
<dbReference type="Proteomes" id="UP000317835">
    <property type="component" value="Chromosome"/>
</dbReference>
<proteinExistence type="predicted"/>
<dbReference type="EMBL" id="CP036426">
    <property type="protein sequence ID" value="QDV36919.1"/>
    <property type="molecule type" value="Genomic_DNA"/>
</dbReference>